<organism evidence="1">
    <name type="scientific">viral metagenome</name>
    <dbReference type="NCBI Taxonomy" id="1070528"/>
    <lineage>
        <taxon>unclassified sequences</taxon>
        <taxon>metagenomes</taxon>
        <taxon>organismal metagenomes</taxon>
    </lineage>
</organism>
<accession>A0A6M3J0N9</accession>
<gene>
    <name evidence="1" type="ORF">MM415B00647_0041</name>
</gene>
<protein>
    <submittedName>
        <fullName evidence="1">Uncharacterized protein</fullName>
    </submittedName>
</protein>
<name>A0A6M3J0N9_9ZZZZ</name>
<evidence type="ECO:0000313" key="1">
    <source>
        <dbReference type="EMBL" id="QJA63168.1"/>
    </source>
</evidence>
<dbReference type="AlphaFoldDB" id="A0A6M3J0N9"/>
<sequence length="597" mass="63713">MAVTLDTQSSVKKAVAIANSEVWWESVAGTFIQLPASDDDINTADNLNMASAFQKAFIVNGSNLKIADFVNVRLTHAALTTPHAKGDVLTQATSNAKMIVDYTNAAKTYTYGYVTSGTWNCTNSVTGSGSGTGFTPTGIFGMLTHTALATAHTAEDVLTQAVTGATMTVKYTDTTKTHTWGEITSGTFNTTNQVTGSGSGTAFTPTATDTSPPLWYSWTVYQGDTATYGTMPNKAYLICIYRGRVVTSGNPEYPEQWYMSKTADPFNFLYGADDAMSAVAGNNADAGQCSDIVRALIPFHDDYLIFGCASTMWVLRGDPVAGGSLDNLSDTTGVFGARSWCFDGDGNLYIFGTGGVYKIDRDFTRMENLSGKVLPELVKDEAADPTTHRITMGFDRKRNGLVIAITTIATGANSNYFFSLHTNGFYPEIYPNECGAYSLFYYDANDPAYSDLLIGCKDGYIRKFLDTAKDDDIGGTDQDISSYVTLPILPLAEFGNEGKLSEMAFHSAGGASSGAFSDSDGFSWSLFSADDAETCLEDIVDGATAFTTGTVTGTGRTGRVRPKMRGAYAGLKLANSTASQTFAINSIGYETQPAGSI</sequence>
<dbReference type="EMBL" id="MT141491">
    <property type="protein sequence ID" value="QJA63168.1"/>
    <property type="molecule type" value="Genomic_DNA"/>
</dbReference>
<proteinExistence type="predicted"/>
<reference evidence="1" key="1">
    <citation type="submission" date="2020-03" db="EMBL/GenBank/DDBJ databases">
        <title>The deep terrestrial virosphere.</title>
        <authorList>
            <person name="Holmfeldt K."/>
            <person name="Nilsson E."/>
            <person name="Simone D."/>
            <person name="Lopez-Fernandez M."/>
            <person name="Wu X."/>
            <person name="de Brujin I."/>
            <person name="Lundin D."/>
            <person name="Andersson A."/>
            <person name="Bertilsson S."/>
            <person name="Dopson M."/>
        </authorList>
    </citation>
    <scope>NUCLEOTIDE SEQUENCE</scope>
    <source>
        <strain evidence="1">MM415B00647</strain>
    </source>
</reference>